<evidence type="ECO:0000313" key="8">
    <source>
        <dbReference type="Proteomes" id="UP000327013"/>
    </source>
</evidence>
<accession>A0A5N6L2Z6</accession>
<dbReference type="InterPro" id="IPR003607">
    <property type="entry name" value="HD/PDEase_dom"/>
</dbReference>
<feature type="binding site" evidence="3">
    <location>
        <position position="364"/>
    </location>
    <ligand>
        <name>Zn(2+)</name>
        <dbReference type="ChEBI" id="CHEBI:29105"/>
        <label>1</label>
    </ligand>
</feature>
<dbReference type="SUPFAM" id="SSF109604">
    <property type="entry name" value="HD-domain/PDEase-like"/>
    <property type="match status" value="1"/>
</dbReference>
<name>A0A5N6L2Z6_9ROSI</name>
<dbReference type="CDD" id="cd00077">
    <property type="entry name" value="HDc"/>
    <property type="match status" value="1"/>
</dbReference>
<evidence type="ECO:0000256" key="1">
    <source>
        <dbReference type="ARBA" id="ARBA00022723"/>
    </source>
</evidence>
<comment type="cofactor">
    <cofactor evidence="4">
        <name>a divalent metal cation</name>
        <dbReference type="ChEBI" id="CHEBI:60240"/>
    </cofactor>
    <text evidence="4">Binds 2 divalent metal cations per subunit. Site 1 may preferentially bind zinc ions, while site 2 has a preference for magnesium and/or manganese ions.</text>
</comment>
<sequence length="818" mass="88748">MDDGYYNVVYFDRRSTVPASDELAEAVKWPDGYAGHDGEQQQDRTSADLVALRSVFPEVHVHASVSACVEKCASLGKALAAPPIILIIQTTHDEPKRPGPGDLHRSISPKTVLEPPPRPPPQESDDLCGLKLLQHVQAELKQRAASTICVPIVVLNGASEQLSIPNPFASDNPQRTASSNQSHSRNNINIARYLDAGAVDVIPSPLSHDRLLSLPAIAYRAAKDATRRASLFGPDTIRKRSWCGVDHESRPYAYLREAMVSGLMDGICNPDYVDQGVDATAFHIDPTRVDYIESAVGSWAFCAHDFDEDELIHAVLTMLKHALKVPALQKWHMNDGSSSHRTPLAKILDPFHALTMLVAAIGHDVGHPGVNNLFLVTLNAPLAQLYSDRSVLECFHCAAYTQILRRYWPVAFSDTSMRKFMVNAILATDMGVHAKYIDSLAQIQESLSKTGNAVEEFDEKTLDNNRDLLCCLLIKCADICNAARPINIATQWAQILIDEFANQGDMERELNIPSCLYGGPPVRNDISKLAMSQIGFMDMFAIPLFGGMTAVFPSLHFGVDELKKNRKIWEHRVEEARDPASKPRASMAGIETMPTFASKAELENVQSLQHHPSDPNPAISKNLQMRPVKALSPPASPKSSGGHQNHFNGLPSFSFDPNRRPSLGPTVMATQDSPTATKSAGPPTPGPFPGVTPARAMASVRQLDGAQPEIHSPPPHSRPGERDSDAGKVPYLTSAVRTGSSRAQKPAKSDAKTALLAATSNAEETGGSSPEPSTAAAAGQRGRNGRKSGGFSFRFWRKKSRSGDAALNYGPGGQKKAD</sequence>
<dbReference type="GO" id="GO:0046872">
    <property type="term" value="F:metal ion binding"/>
    <property type="evidence" value="ECO:0007669"/>
    <property type="project" value="UniProtKB-KW"/>
</dbReference>
<feature type="region of interest" description="Disordered" evidence="5">
    <location>
        <begin position="706"/>
        <end position="797"/>
    </location>
</feature>
<evidence type="ECO:0000259" key="6">
    <source>
        <dbReference type="PROSITE" id="PS51845"/>
    </source>
</evidence>
<dbReference type="GO" id="GO:0004114">
    <property type="term" value="F:3',5'-cyclic-nucleotide phosphodiesterase activity"/>
    <property type="evidence" value="ECO:0007669"/>
    <property type="project" value="InterPro"/>
</dbReference>
<organism evidence="7 8">
    <name type="scientific">Carpinus fangiana</name>
    <dbReference type="NCBI Taxonomy" id="176857"/>
    <lineage>
        <taxon>Eukaryota</taxon>
        <taxon>Viridiplantae</taxon>
        <taxon>Streptophyta</taxon>
        <taxon>Embryophyta</taxon>
        <taxon>Tracheophyta</taxon>
        <taxon>Spermatophyta</taxon>
        <taxon>Magnoliopsida</taxon>
        <taxon>eudicotyledons</taxon>
        <taxon>Gunneridae</taxon>
        <taxon>Pentapetalae</taxon>
        <taxon>rosids</taxon>
        <taxon>fabids</taxon>
        <taxon>Fagales</taxon>
        <taxon>Betulaceae</taxon>
        <taxon>Carpinus</taxon>
    </lineage>
</organism>
<dbReference type="InterPro" id="IPR023088">
    <property type="entry name" value="PDEase"/>
</dbReference>
<proteinExistence type="inferred from homology"/>
<keyword evidence="2 4" id="KW-0378">Hydrolase</keyword>
<reference evidence="7 8" key="1">
    <citation type="submission" date="2019-06" db="EMBL/GenBank/DDBJ databases">
        <title>A chromosomal-level reference genome of Carpinus fangiana (Coryloideae, Betulaceae).</title>
        <authorList>
            <person name="Yang X."/>
            <person name="Wang Z."/>
            <person name="Zhang L."/>
            <person name="Hao G."/>
            <person name="Liu J."/>
            <person name="Yang Y."/>
        </authorList>
    </citation>
    <scope>NUCLEOTIDE SEQUENCE [LARGE SCALE GENOMIC DNA]</scope>
    <source>
        <strain evidence="7">Cfa_2016G</strain>
        <tissue evidence="7">Leaf</tissue>
    </source>
</reference>
<evidence type="ECO:0000313" key="7">
    <source>
        <dbReference type="EMBL" id="KAB8616650.1"/>
    </source>
</evidence>
<feature type="binding site" evidence="3">
    <location>
        <position position="363"/>
    </location>
    <ligand>
        <name>Zn(2+)</name>
        <dbReference type="ChEBI" id="CHEBI:29105"/>
        <label>1</label>
    </ligand>
</feature>
<keyword evidence="1 3" id="KW-0479">Metal-binding</keyword>
<feature type="region of interest" description="Disordered" evidence="5">
    <location>
        <begin position="629"/>
        <end position="693"/>
    </location>
</feature>
<feature type="domain" description="PDEase" evidence="6">
    <location>
        <begin position="313"/>
        <end position="576"/>
    </location>
</feature>
<dbReference type="InterPro" id="IPR036971">
    <property type="entry name" value="PDEase_catalytic_dom_sf"/>
</dbReference>
<evidence type="ECO:0000256" key="2">
    <source>
        <dbReference type="ARBA" id="ARBA00022801"/>
    </source>
</evidence>
<dbReference type="InterPro" id="IPR002073">
    <property type="entry name" value="PDEase_catalytic_dom"/>
</dbReference>
<feature type="compositionally biased region" description="Low complexity" evidence="5">
    <location>
        <begin position="629"/>
        <end position="640"/>
    </location>
</feature>
<dbReference type="Proteomes" id="UP000327013">
    <property type="component" value="Unassembled WGS sequence"/>
</dbReference>
<dbReference type="PROSITE" id="PS00126">
    <property type="entry name" value="PDEASE_I_1"/>
    <property type="match status" value="1"/>
</dbReference>
<protein>
    <recommendedName>
        <fullName evidence="4">Phosphodiesterase</fullName>
        <ecNumber evidence="4">3.1.4.-</ecNumber>
    </recommendedName>
</protein>
<feature type="region of interest" description="Disordered" evidence="5">
    <location>
        <begin position="165"/>
        <end position="184"/>
    </location>
</feature>
<evidence type="ECO:0000256" key="3">
    <source>
        <dbReference type="PIRSR" id="PIRSR623088-3"/>
    </source>
</evidence>
<dbReference type="PANTHER" id="PTHR11347">
    <property type="entry name" value="CYCLIC NUCLEOTIDE PHOSPHODIESTERASE"/>
    <property type="match status" value="1"/>
</dbReference>
<feature type="region of interest" description="Disordered" evidence="5">
    <location>
        <begin position="92"/>
        <end position="126"/>
    </location>
</feature>
<dbReference type="EMBL" id="VIBQ01000074">
    <property type="protein sequence ID" value="KAB8616650.1"/>
    <property type="molecule type" value="Genomic_DNA"/>
</dbReference>
<dbReference type="OrthoDB" id="1914314at2759"/>
<dbReference type="InterPro" id="IPR023174">
    <property type="entry name" value="PDEase_CS"/>
</dbReference>
<dbReference type="Pfam" id="PF00233">
    <property type="entry name" value="PDEase_I"/>
    <property type="match status" value="1"/>
</dbReference>
<dbReference type="Gene3D" id="1.10.1300.10">
    <property type="entry name" value="3'5'-cyclic nucleotide phosphodiesterase, catalytic domain"/>
    <property type="match status" value="1"/>
</dbReference>
<dbReference type="AlphaFoldDB" id="A0A5N6L2Z6"/>
<feature type="binding site" evidence="3">
    <location>
        <position position="364"/>
    </location>
    <ligand>
        <name>Zn(2+)</name>
        <dbReference type="ChEBI" id="CHEBI:29105"/>
        <label>2</label>
    </ligand>
</feature>
<dbReference type="GO" id="GO:0007165">
    <property type="term" value="P:signal transduction"/>
    <property type="evidence" value="ECO:0007669"/>
    <property type="project" value="InterPro"/>
</dbReference>
<feature type="compositionally biased region" description="Basic and acidic residues" evidence="5">
    <location>
        <begin position="92"/>
        <end position="105"/>
    </location>
</feature>
<evidence type="ECO:0000256" key="4">
    <source>
        <dbReference type="RuleBase" id="RU363067"/>
    </source>
</evidence>
<dbReference type="EC" id="3.1.4.-" evidence="4"/>
<comment type="caution">
    <text evidence="7">The sequence shown here is derived from an EMBL/GenBank/DDBJ whole genome shotgun (WGS) entry which is preliminary data.</text>
</comment>
<comment type="similarity">
    <text evidence="4">Belongs to the cyclic nucleotide phosphodiesterase family.</text>
</comment>
<evidence type="ECO:0000256" key="5">
    <source>
        <dbReference type="SAM" id="MobiDB-lite"/>
    </source>
</evidence>
<feature type="compositionally biased region" description="Polar residues" evidence="5">
    <location>
        <begin position="758"/>
        <end position="772"/>
    </location>
</feature>
<gene>
    <name evidence="7" type="ORF">FH972_025985</name>
</gene>
<feature type="binding site" evidence="3">
    <location>
        <position position="478"/>
    </location>
    <ligand>
        <name>Zn(2+)</name>
        <dbReference type="ChEBI" id="CHEBI:29105"/>
        <label>1</label>
    </ligand>
</feature>
<dbReference type="PRINTS" id="PR00387">
    <property type="entry name" value="PDIESTERASE1"/>
</dbReference>
<feature type="compositionally biased region" description="Polar residues" evidence="5">
    <location>
        <begin position="668"/>
        <end position="678"/>
    </location>
</feature>
<dbReference type="PROSITE" id="PS51845">
    <property type="entry name" value="PDEASE_I_2"/>
    <property type="match status" value="1"/>
</dbReference>
<keyword evidence="8" id="KW-1185">Reference proteome</keyword>